<evidence type="ECO:0000259" key="11">
    <source>
        <dbReference type="Pfam" id="PF02706"/>
    </source>
</evidence>
<evidence type="ECO:0000256" key="6">
    <source>
        <dbReference type="ARBA" id="ARBA00022840"/>
    </source>
</evidence>
<dbReference type="CDD" id="cd05387">
    <property type="entry name" value="BY-kinase"/>
    <property type="match status" value="1"/>
</dbReference>
<dbReference type="InterPro" id="IPR027417">
    <property type="entry name" value="P-loop_NTPase"/>
</dbReference>
<evidence type="ECO:0000256" key="8">
    <source>
        <dbReference type="ARBA" id="ARBA00023136"/>
    </source>
</evidence>
<dbReference type="PANTHER" id="PTHR32309">
    <property type="entry name" value="TYROSINE-PROTEIN KINASE"/>
    <property type="match status" value="1"/>
</dbReference>
<feature type="transmembrane region" description="Helical" evidence="10">
    <location>
        <begin position="183"/>
        <end position="204"/>
    </location>
</feature>
<proteinExistence type="inferred from homology"/>
<evidence type="ECO:0000313" key="13">
    <source>
        <dbReference type="Proteomes" id="UP000177876"/>
    </source>
</evidence>
<feature type="compositionally biased region" description="Basic and acidic residues" evidence="9">
    <location>
        <begin position="453"/>
        <end position="491"/>
    </location>
</feature>
<evidence type="ECO:0000256" key="2">
    <source>
        <dbReference type="ARBA" id="ARBA00006683"/>
    </source>
</evidence>
<name>A0A1F2WJ17_9ACTN</name>
<dbReference type="GO" id="GO:0005886">
    <property type="term" value="C:plasma membrane"/>
    <property type="evidence" value="ECO:0007669"/>
    <property type="project" value="UniProtKB-SubCell"/>
</dbReference>
<keyword evidence="3" id="KW-1003">Cell membrane</keyword>
<dbReference type="InterPro" id="IPR005702">
    <property type="entry name" value="Wzc-like_C"/>
</dbReference>
<dbReference type="SUPFAM" id="SSF52540">
    <property type="entry name" value="P-loop containing nucleoside triphosphate hydrolases"/>
    <property type="match status" value="1"/>
</dbReference>
<feature type="compositionally biased region" description="Basic and acidic residues" evidence="9">
    <location>
        <begin position="518"/>
        <end position="528"/>
    </location>
</feature>
<keyword evidence="4 10" id="KW-0812">Transmembrane</keyword>
<protein>
    <recommendedName>
        <fullName evidence="11">Polysaccharide chain length determinant N-terminal domain-containing protein</fullName>
    </recommendedName>
</protein>
<evidence type="ECO:0000256" key="9">
    <source>
        <dbReference type="SAM" id="MobiDB-lite"/>
    </source>
</evidence>
<dbReference type="AlphaFoldDB" id="A0A1F2WJ17"/>
<dbReference type="Pfam" id="PF02706">
    <property type="entry name" value="Wzz"/>
    <property type="match status" value="1"/>
</dbReference>
<evidence type="ECO:0000256" key="3">
    <source>
        <dbReference type="ARBA" id="ARBA00022475"/>
    </source>
</evidence>
<dbReference type="Gene3D" id="3.40.50.300">
    <property type="entry name" value="P-loop containing nucleotide triphosphate hydrolases"/>
    <property type="match status" value="1"/>
</dbReference>
<keyword evidence="6" id="KW-0067">ATP-binding</keyword>
<reference evidence="12 13" key="1">
    <citation type="journal article" date="2016" name="Nat. Commun.">
        <title>Thousands of microbial genomes shed light on interconnected biogeochemical processes in an aquifer system.</title>
        <authorList>
            <person name="Anantharaman K."/>
            <person name="Brown C.T."/>
            <person name="Hug L.A."/>
            <person name="Sharon I."/>
            <person name="Castelle C.J."/>
            <person name="Probst A.J."/>
            <person name="Thomas B.C."/>
            <person name="Singh A."/>
            <person name="Wilkins M.J."/>
            <person name="Karaoz U."/>
            <person name="Brodie E.L."/>
            <person name="Williams K.H."/>
            <person name="Hubbard S.S."/>
            <person name="Banfield J.F."/>
        </authorList>
    </citation>
    <scope>NUCLEOTIDE SEQUENCE [LARGE SCALE GENOMIC DNA]</scope>
</reference>
<dbReference type="InterPro" id="IPR003856">
    <property type="entry name" value="LPS_length_determ_N"/>
</dbReference>
<keyword evidence="5" id="KW-0547">Nucleotide-binding</keyword>
<gene>
    <name evidence="12" type="ORF">A2Y75_06750</name>
</gene>
<keyword evidence="8 10" id="KW-0472">Membrane</keyword>
<feature type="region of interest" description="Disordered" evidence="9">
    <location>
        <begin position="453"/>
        <end position="528"/>
    </location>
</feature>
<evidence type="ECO:0000256" key="1">
    <source>
        <dbReference type="ARBA" id="ARBA00004651"/>
    </source>
</evidence>
<dbReference type="STRING" id="1797197.A2Y75_06750"/>
<accession>A0A1F2WJ17</accession>
<evidence type="ECO:0000256" key="10">
    <source>
        <dbReference type="SAM" id="Phobius"/>
    </source>
</evidence>
<dbReference type="EMBL" id="MELK01000040">
    <property type="protein sequence ID" value="OFW56858.1"/>
    <property type="molecule type" value="Genomic_DNA"/>
</dbReference>
<evidence type="ECO:0000256" key="4">
    <source>
        <dbReference type="ARBA" id="ARBA00022692"/>
    </source>
</evidence>
<comment type="caution">
    <text evidence="12">The sequence shown here is derived from an EMBL/GenBank/DDBJ whole genome shotgun (WGS) entry which is preliminary data.</text>
</comment>
<feature type="region of interest" description="Disordered" evidence="9">
    <location>
        <begin position="713"/>
        <end position="792"/>
    </location>
</feature>
<organism evidence="12 13">
    <name type="scientific">Candidatus Solincola sediminis</name>
    <dbReference type="NCBI Taxonomy" id="1797199"/>
    <lineage>
        <taxon>Bacteria</taxon>
        <taxon>Bacillati</taxon>
        <taxon>Actinomycetota</taxon>
        <taxon>Candidatus Geothermincolia</taxon>
        <taxon>Candidatus Geothermincolales</taxon>
        <taxon>Candidatus Geothermincolaceae</taxon>
        <taxon>Candidatus Solincola</taxon>
    </lineage>
</organism>
<comment type="subcellular location">
    <subcellularLocation>
        <location evidence="1">Cell membrane</location>
        <topology evidence="1">Multi-pass membrane protein</topology>
    </subcellularLocation>
</comment>
<feature type="domain" description="Polysaccharide chain length determinant N-terminal" evidence="11">
    <location>
        <begin position="5"/>
        <end position="66"/>
    </location>
</feature>
<evidence type="ECO:0000256" key="5">
    <source>
        <dbReference type="ARBA" id="ARBA00022741"/>
    </source>
</evidence>
<comment type="similarity">
    <text evidence="2">Belongs to the CpsC/CapA family.</text>
</comment>
<keyword evidence="7 10" id="KW-1133">Transmembrane helix</keyword>
<dbReference type="PANTHER" id="PTHR32309:SF13">
    <property type="entry name" value="FERRIC ENTEROBACTIN TRANSPORT PROTEIN FEPE"/>
    <property type="match status" value="1"/>
</dbReference>
<dbReference type="InterPro" id="IPR050445">
    <property type="entry name" value="Bact_polysacc_biosynth/exp"/>
</dbReference>
<feature type="compositionally biased region" description="Basic and acidic residues" evidence="9">
    <location>
        <begin position="775"/>
        <end position="786"/>
    </location>
</feature>
<sequence length="792" mass="86880">MKPRDLAAAIRKRGWLIIVITILATLIATIAARVQTPSYKVEIEVSAIAPMNPQTKQPDSTIQGVYALSVMASISNAMESIDIARGVHERLLANGIDIPAEDLLAKVKSEADVQTTFAHITVTDSSPTRVAEIANTWGEVIEIKSGNDEASQSSNLKSLLLGGTLIVTNDAIPPKKPTQPKPMVYLGLGIFLGLILGFSTAIGIEYFDPHFRSSEEVEETLGLPVLGRIPKLKASEAVSLLSAGAGITPANEAYSQLRSSIMFSVSERPSKTTLVVAAIPTQEAPYFTANLARSIAFTERKTLLVDCDLRQRAVSKIMEAAGRPGLADALAKKEAVAPSIIETEISYLSFLPAGRLSDNSSDLLSLALLDEYLEELEEAFDEVILYAPALTLAIDGAIIASKVDVSLMVLDSERCSRSIVQSAMESFNMLHLKPTGVVLSNVKMRRRERALRERMVVEGSKERGTATRALGRDRDKPGSHEAKPPEKERRKSGAVKKRQAPAQASITPQVARSPVVIEEPKPEPKAEVPMEKIEARAEPVIAKPESTPPPASSIPPSVSVFKETAADKIREPAPETTREKRFDSHLHRGDLKGHTDITPATAADHKTEEELAQLKEILTEDFRRMGASGASIPKDWLRALNSEDPKSRELARIAIRAYYMAFLRRYDITEESVKRITESIIKMMRKEDEFASMSEKDAQGYLQKMLVDAGARFSNGRTEGSSAPAARAESGTETIAKPGKTEKEWKRKERRFLKQQQPGRKTGEVPKSVSNPEPIETKLWQDKGGEEDWEWD</sequence>
<evidence type="ECO:0000313" key="12">
    <source>
        <dbReference type="EMBL" id="OFW56858.1"/>
    </source>
</evidence>
<evidence type="ECO:0000256" key="7">
    <source>
        <dbReference type="ARBA" id="ARBA00022989"/>
    </source>
</evidence>
<feature type="transmembrane region" description="Helical" evidence="10">
    <location>
        <begin position="15"/>
        <end position="34"/>
    </location>
</feature>
<dbReference type="Proteomes" id="UP000177876">
    <property type="component" value="Unassembled WGS sequence"/>
</dbReference>